<evidence type="ECO:0000313" key="2">
    <source>
        <dbReference type="Proteomes" id="UP000460412"/>
    </source>
</evidence>
<proteinExistence type="predicted"/>
<accession>A0A7X3SLD8</accession>
<dbReference type="AlphaFoldDB" id="A0A7X3SLD8"/>
<sequence>MRSKERMNQVQDRALESLDYVMDCYETSEFVEVTGSMGGDVITYRVFDDGSMYVK</sequence>
<keyword evidence="2" id="KW-1185">Reference proteome</keyword>
<gene>
    <name evidence="1" type="ORF">GN277_24040</name>
</gene>
<reference evidence="1 2" key="1">
    <citation type="submission" date="2019-12" db="EMBL/GenBank/DDBJ databases">
        <title>Sporaefaciens musculi gen. nov., sp. nov., a novel bacterium isolated from the caecum of an obese mouse.</title>
        <authorList>
            <person name="Rasmussen T.S."/>
            <person name="Streidl T."/>
            <person name="Hitch T.C.A."/>
            <person name="Wortmann E."/>
            <person name="Deptula P."/>
            <person name="Hansen M."/>
            <person name="Nielsen D.S."/>
            <person name="Clavel T."/>
            <person name="Vogensen F.K."/>
        </authorList>
    </citation>
    <scope>NUCLEOTIDE SEQUENCE [LARGE SCALE GENOMIC DNA]</scope>
    <source>
        <strain evidence="1 2">WCA-9-b2</strain>
    </source>
</reference>
<evidence type="ECO:0000313" key="1">
    <source>
        <dbReference type="EMBL" id="MXP78310.1"/>
    </source>
</evidence>
<organism evidence="1 2">
    <name type="scientific">Sporofaciens musculi</name>
    <dbReference type="NCBI Taxonomy" id="2681861"/>
    <lineage>
        <taxon>Bacteria</taxon>
        <taxon>Bacillati</taxon>
        <taxon>Bacillota</taxon>
        <taxon>Clostridia</taxon>
        <taxon>Lachnospirales</taxon>
        <taxon>Lachnospiraceae</taxon>
        <taxon>Sporofaciens</taxon>
    </lineage>
</organism>
<dbReference type="EMBL" id="WUQX01000001">
    <property type="protein sequence ID" value="MXP78310.1"/>
    <property type="molecule type" value="Genomic_DNA"/>
</dbReference>
<name>A0A7X3SLD8_9FIRM</name>
<comment type="caution">
    <text evidence="1">The sequence shown here is derived from an EMBL/GenBank/DDBJ whole genome shotgun (WGS) entry which is preliminary data.</text>
</comment>
<dbReference type="RefSeq" id="WP_159754771.1">
    <property type="nucleotide sequence ID" value="NZ_WUQX01000001.1"/>
</dbReference>
<dbReference type="Proteomes" id="UP000460412">
    <property type="component" value="Unassembled WGS sequence"/>
</dbReference>
<protein>
    <submittedName>
        <fullName evidence="1">Uncharacterized protein</fullName>
    </submittedName>
</protein>